<dbReference type="Gene3D" id="3.30.70.970">
    <property type="entry name" value="RraB-like"/>
    <property type="match status" value="1"/>
</dbReference>
<gene>
    <name evidence="3" type="ORF">PBLR_11587</name>
</gene>
<dbReference type="InterPro" id="IPR009671">
    <property type="entry name" value="RraB_dom"/>
</dbReference>
<dbReference type="Proteomes" id="UP000304148">
    <property type="component" value="Chromosome"/>
</dbReference>
<name>A0A383R7S6_PAEAL</name>
<dbReference type="Pfam" id="PF06877">
    <property type="entry name" value="RraB"/>
    <property type="match status" value="1"/>
</dbReference>
<dbReference type="Pfam" id="PF05117">
    <property type="entry name" value="DUF695"/>
    <property type="match status" value="1"/>
</dbReference>
<feature type="domain" description="DUF695" evidence="1">
    <location>
        <begin position="3"/>
        <end position="134"/>
    </location>
</feature>
<evidence type="ECO:0000259" key="1">
    <source>
        <dbReference type="Pfam" id="PF05117"/>
    </source>
</evidence>
<evidence type="ECO:0008006" key="5">
    <source>
        <dbReference type="Google" id="ProtNLM"/>
    </source>
</evidence>
<proteinExistence type="predicted"/>
<reference evidence="4" key="1">
    <citation type="submission" date="2018-08" db="EMBL/GenBank/DDBJ databases">
        <authorList>
            <person name="Chevrot R."/>
        </authorList>
    </citation>
    <scope>NUCLEOTIDE SEQUENCE [LARGE SCALE GENOMIC DNA]</scope>
</reference>
<dbReference type="SUPFAM" id="SSF89946">
    <property type="entry name" value="Hypothetical protein VC0424"/>
    <property type="match status" value="1"/>
</dbReference>
<dbReference type="AlphaFoldDB" id="A0A383R7S6"/>
<evidence type="ECO:0000313" key="3">
    <source>
        <dbReference type="EMBL" id="SYX83165.1"/>
    </source>
</evidence>
<sequence length="243" mass="28695">MSDHWDIYFCEIEGKFASVVLDMDIWKEIEKSEYPHPMVLRIRIKNPGESGTPINEEAELINDLEDKINDESAGFGFHVGRVTTDGIRDVFYYFSKPYELEKAAETYFLEHGYEIEVLHLEEENPWDFYFEYLYPDKYQIQHMGNRKVVDQLRESGDTFEDVRQVDHWVYFQSIEDKEYFDAKVKLLGFEIDSDAPNDDKIYSHIYRSDYVDFHSINEVTDILVDLAGECHGEYDGWGTTVIK</sequence>
<dbReference type="InterPro" id="IPR016097">
    <property type="entry name" value="DUF695"/>
</dbReference>
<feature type="domain" description="Regulator of ribonuclease activity B" evidence="2">
    <location>
        <begin position="145"/>
        <end position="239"/>
    </location>
</feature>
<evidence type="ECO:0000259" key="2">
    <source>
        <dbReference type="Pfam" id="PF06877"/>
    </source>
</evidence>
<dbReference type="RefSeq" id="WP_138185276.1">
    <property type="nucleotide sequence ID" value="NZ_LS992241.1"/>
</dbReference>
<accession>A0A383R7S6</accession>
<protein>
    <recommendedName>
        <fullName evidence="5">DUF695 domain-containing protein</fullName>
    </recommendedName>
</protein>
<dbReference type="EMBL" id="LS992241">
    <property type="protein sequence ID" value="SYX83165.1"/>
    <property type="molecule type" value="Genomic_DNA"/>
</dbReference>
<organism evidence="3 4">
    <name type="scientific">Paenibacillus alvei</name>
    <name type="common">Bacillus alvei</name>
    <dbReference type="NCBI Taxonomy" id="44250"/>
    <lineage>
        <taxon>Bacteria</taxon>
        <taxon>Bacillati</taxon>
        <taxon>Bacillota</taxon>
        <taxon>Bacilli</taxon>
        <taxon>Bacillales</taxon>
        <taxon>Paenibacillaceae</taxon>
        <taxon>Paenibacillus</taxon>
    </lineage>
</organism>
<evidence type="ECO:0000313" key="4">
    <source>
        <dbReference type="Proteomes" id="UP000304148"/>
    </source>
</evidence>
<dbReference type="InterPro" id="IPR036701">
    <property type="entry name" value="RraB-like_sf"/>
</dbReference>